<feature type="domain" description="Topo IIA-type catalytic" evidence="12">
    <location>
        <begin position="41"/>
        <end position="506"/>
    </location>
</feature>
<dbReference type="InterPro" id="IPR013760">
    <property type="entry name" value="Topo_IIA-like_dom_sf"/>
</dbReference>
<evidence type="ECO:0000313" key="14">
    <source>
        <dbReference type="Proteomes" id="UP000177682"/>
    </source>
</evidence>
<dbReference type="FunFam" id="3.90.199.10:FF:000001">
    <property type="entry name" value="DNA gyrase subunit A"/>
    <property type="match status" value="1"/>
</dbReference>
<dbReference type="Gene3D" id="3.90.199.10">
    <property type="entry name" value="Topoisomerase II, domain 5"/>
    <property type="match status" value="1"/>
</dbReference>
<dbReference type="GO" id="GO:0003677">
    <property type="term" value="F:DNA binding"/>
    <property type="evidence" value="ECO:0007669"/>
    <property type="project" value="UniProtKB-UniRule"/>
</dbReference>
<dbReference type="InterPro" id="IPR035516">
    <property type="entry name" value="Gyrase/topoIV_suA_C"/>
</dbReference>
<comment type="miscellaneous">
    <text evidence="9">Few gyrases are as efficient as E.coli at forming negative supercoils. Not all organisms have 2 type II topoisomerases; in organisms with a single type II topoisomerase this enzyme also has to decatenate newly replicated chromosomes.</text>
</comment>
<keyword evidence="6 9" id="KW-0238">DNA-binding</keyword>
<dbReference type="GO" id="GO:0006261">
    <property type="term" value="P:DNA-templated DNA replication"/>
    <property type="evidence" value="ECO:0007669"/>
    <property type="project" value="UniProtKB-UniRule"/>
</dbReference>
<dbReference type="GO" id="GO:0005737">
    <property type="term" value="C:cytoplasm"/>
    <property type="evidence" value="ECO:0007669"/>
    <property type="project" value="UniProtKB-SubCell"/>
</dbReference>
<dbReference type="Pfam" id="PF00521">
    <property type="entry name" value="DNA_topoisoIV"/>
    <property type="match status" value="1"/>
</dbReference>
<dbReference type="GO" id="GO:0005524">
    <property type="term" value="F:ATP binding"/>
    <property type="evidence" value="ECO:0007669"/>
    <property type="project" value="UniProtKB-UniRule"/>
</dbReference>
<organism evidence="13 14">
    <name type="scientific">Candidatus Doudnabacteria bacterium RIFCSPHIGHO2_12_FULL_48_16</name>
    <dbReference type="NCBI Taxonomy" id="1817838"/>
    <lineage>
        <taxon>Bacteria</taxon>
        <taxon>Candidatus Doudnaibacteriota</taxon>
    </lineage>
</organism>
<dbReference type="InterPro" id="IPR013758">
    <property type="entry name" value="Topo_IIA_A/C_ab"/>
</dbReference>
<dbReference type="SUPFAM" id="SSF101904">
    <property type="entry name" value="GyrA/ParC C-terminal domain-like"/>
    <property type="match status" value="1"/>
</dbReference>
<evidence type="ECO:0000256" key="8">
    <source>
        <dbReference type="ARBA" id="ARBA00063644"/>
    </source>
</evidence>
<comment type="subunit">
    <text evidence="8">Heterotetramer composed of ParC and ParE.</text>
</comment>
<comment type="similarity">
    <text evidence="2 9">Belongs to the type II topoisomerase GyrA/ParC subunit family.</text>
</comment>
<evidence type="ECO:0000256" key="1">
    <source>
        <dbReference type="ARBA" id="ARBA00000185"/>
    </source>
</evidence>
<dbReference type="Pfam" id="PF03989">
    <property type="entry name" value="DNA_gyraseA_C"/>
    <property type="match status" value="6"/>
</dbReference>
<evidence type="ECO:0000256" key="10">
    <source>
        <dbReference type="PROSITE-ProRule" id="PRU01384"/>
    </source>
</evidence>
<dbReference type="Gene3D" id="2.120.10.90">
    <property type="entry name" value="DNA gyrase/topoisomerase IV, subunit A, C-terminal"/>
    <property type="match status" value="1"/>
</dbReference>
<proteinExistence type="inferred from homology"/>
<evidence type="ECO:0000256" key="2">
    <source>
        <dbReference type="ARBA" id="ARBA00008263"/>
    </source>
</evidence>
<dbReference type="GO" id="GO:0005694">
    <property type="term" value="C:chromosome"/>
    <property type="evidence" value="ECO:0007669"/>
    <property type="project" value="InterPro"/>
</dbReference>
<keyword evidence="7 9" id="KW-0413">Isomerase</keyword>
<dbReference type="PANTHER" id="PTHR43493:SF5">
    <property type="entry name" value="DNA GYRASE SUBUNIT A, CHLOROPLASTIC_MITOCHONDRIAL"/>
    <property type="match status" value="1"/>
</dbReference>
<feature type="coiled-coil region" evidence="11">
    <location>
        <begin position="443"/>
        <end position="470"/>
    </location>
</feature>
<dbReference type="SUPFAM" id="SSF56719">
    <property type="entry name" value="Type II DNA topoisomerase"/>
    <property type="match status" value="1"/>
</dbReference>
<keyword evidence="9" id="KW-0963">Cytoplasm</keyword>
<evidence type="ECO:0000256" key="4">
    <source>
        <dbReference type="ARBA" id="ARBA00022840"/>
    </source>
</evidence>
<feature type="short sequence motif" description="GyrA-box" evidence="9">
    <location>
        <begin position="533"/>
        <end position="539"/>
    </location>
</feature>
<dbReference type="FunFam" id="3.30.1360.40:FF:000002">
    <property type="entry name" value="DNA gyrase subunit A"/>
    <property type="match status" value="1"/>
</dbReference>
<dbReference type="PROSITE" id="PS52040">
    <property type="entry name" value="TOPO_IIA"/>
    <property type="match status" value="1"/>
</dbReference>
<dbReference type="GO" id="GO:0006265">
    <property type="term" value="P:DNA topological change"/>
    <property type="evidence" value="ECO:0007669"/>
    <property type="project" value="UniProtKB-UniRule"/>
</dbReference>
<keyword evidence="4 9" id="KW-0067">ATP-binding</keyword>
<evidence type="ECO:0000256" key="5">
    <source>
        <dbReference type="ARBA" id="ARBA00023029"/>
    </source>
</evidence>
<name>A0A1F5PKW5_9BACT</name>
<dbReference type="InterPro" id="IPR005743">
    <property type="entry name" value="GyrA"/>
</dbReference>
<comment type="catalytic activity">
    <reaction evidence="1 9 10">
        <text>ATP-dependent breakage, passage and rejoining of double-stranded DNA.</text>
        <dbReference type="EC" id="5.6.2.2"/>
    </reaction>
</comment>
<evidence type="ECO:0000256" key="9">
    <source>
        <dbReference type="HAMAP-Rule" id="MF_01897"/>
    </source>
</evidence>
<evidence type="ECO:0000256" key="3">
    <source>
        <dbReference type="ARBA" id="ARBA00022741"/>
    </source>
</evidence>
<dbReference type="CDD" id="cd00187">
    <property type="entry name" value="TOP4c"/>
    <property type="match status" value="1"/>
</dbReference>
<evidence type="ECO:0000256" key="6">
    <source>
        <dbReference type="ARBA" id="ARBA00023125"/>
    </source>
</evidence>
<dbReference type="AlphaFoldDB" id="A0A1F5PKW5"/>
<dbReference type="PANTHER" id="PTHR43493">
    <property type="entry name" value="DNA GYRASE/TOPOISOMERASE SUBUNIT A"/>
    <property type="match status" value="1"/>
</dbReference>
<sequence>MSEIKTAANTNIGSVNSRSIEREMEESYLDYAMSVIVSRALPDVRDGLKPVHRRILYAMNELGLRNNAKFRKSAAVVGEVLAKYHPHGDVAVYDSLVRLAQEFAMRYPLIDGQGNFGSMDGDAPAAMRYTEARMMALAEEMLSDLDKDTVDWMENYDATRQEPRVLPAKAPNLLLNGTLGIAVGMATNIPPHNLGEIVDATVKLIEEPATTTEELLEFVKGPDFPTGGFIYDWNTIKQVYATGKGPIVMRAKTEIVEEKGMHKILITEIPYQVNKATLLEKFAELVKDKKIEGIRDLRDESDKDGVRIVVEMKKEALPNKILNQLFKFSQLQETFHVNMLALVDGIEPQVLNLKNTLEYYIKHRIQIITRRTVFDLNKAKDRAHILEGLKKALDHIDAVIATIRKSDTTEEAHASLMSKFKLSDKQATAILQMQLRALAGLERKKVDDELKEKMKLIEELETLLKSEKKIRGVVKTELLELKDKYGNPRKTVLVKQPIGEFKAEDLIPEEQAIVIITKSGYVKRLPTDTYKSQGRGGKGVIGMATKEEDVVEWLKTTNTHDDILFFTTKGRVFATKVYELPEASRTARGQALVNFLDLPSDELVSAVLTISKKTAAKFLVLATKKGLIKKTPIEEFVKVRRSGLIAIKIKPGDELRWVKSSAGTDDVIFTTANGQAIRFDEKDARPMGRTASGVKGMRLKKDDVVISMDLVSKKESLDNIQLLIVTENGLGKKTDLKFYKKQHRGGSGIKTLKVTPKTGKIVSLHVIDKSEEHDLVVLSKLGQALRTPVGKISTLGRATQGVKIMTLDAGDKVASTALI</sequence>
<dbReference type="HAMAP" id="MF_01897">
    <property type="entry name" value="GyrA"/>
    <property type="match status" value="1"/>
</dbReference>
<dbReference type="FunFam" id="1.10.268.10:FF:000001">
    <property type="entry name" value="DNA gyrase subunit A"/>
    <property type="match status" value="1"/>
</dbReference>
<evidence type="ECO:0000313" key="13">
    <source>
        <dbReference type="EMBL" id="OGE90312.1"/>
    </source>
</evidence>
<accession>A0A1F5PKW5</accession>
<evidence type="ECO:0000256" key="7">
    <source>
        <dbReference type="ARBA" id="ARBA00023235"/>
    </source>
</evidence>
<keyword evidence="11" id="KW-0175">Coiled coil</keyword>
<dbReference type="InterPro" id="IPR002205">
    <property type="entry name" value="Topo_IIA_dom_A"/>
</dbReference>
<dbReference type="NCBIfam" id="NF004044">
    <property type="entry name" value="PRK05561.1"/>
    <property type="match status" value="1"/>
</dbReference>
<keyword evidence="5 9" id="KW-0799">Topoisomerase</keyword>
<comment type="subunit">
    <text evidence="9">Heterotetramer, composed of two GyrA and two GyrB chains. In the heterotetramer, GyrA contains the active site tyrosine that forms a transient covalent intermediate with DNA, while GyrB binds cofactors and catalyzes ATP hydrolysis.</text>
</comment>
<dbReference type="InterPro" id="IPR050220">
    <property type="entry name" value="Type_II_DNA_Topoisomerases"/>
</dbReference>
<evidence type="ECO:0000256" key="11">
    <source>
        <dbReference type="SAM" id="Coils"/>
    </source>
</evidence>
<dbReference type="GO" id="GO:0009330">
    <property type="term" value="C:DNA topoisomerase type II (double strand cut, ATP-hydrolyzing) complex"/>
    <property type="evidence" value="ECO:0007669"/>
    <property type="project" value="TreeGrafter"/>
</dbReference>
<dbReference type="NCBIfam" id="TIGR01063">
    <property type="entry name" value="gyrA"/>
    <property type="match status" value="1"/>
</dbReference>
<dbReference type="EC" id="5.6.2.2" evidence="9"/>
<dbReference type="Gene3D" id="1.10.268.10">
    <property type="entry name" value="Topoisomerase, domain 3"/>
    <property type="match status" value="1"/>
</dbReference>
<gene>
    <name evidence="9" type="primary">gyrA</name>
    <name evidence="13" type="ORF">A3E29_04425</name>
</gene>
<dbReference type="Gene3D" id="3.30.1360.40">
    <property type="match status" value="1"/>
</dbReference>
<dbReference type="Proteomes" id="UP000177682">
    <property type="component" value="Unassembled WGS sequence"/>
</dbReference>
<comment type="function">
    <text evidence="9">A type II topoisomerase that negatively supercoils closed circular double-stranded (ds) DNA in an ATP-dependent manner to modulate DNA topology and maintain chromosomes in an underwound state. Negative supercoiling favors strand separation, and DNA replication, transcription, recombination and repair, all of which involve strand separation. Also able to catalyze the interconversion of other topological isomers of dsDNA rings, including catenanes and knotted rings. Type II topoisomerases break and join 2 DNA strands simultaneously in an ATP-dependent manner.</text>
</comment>
<dbReference type="NCBIfam" id="NF004043">
    <property type="entry name" value="PRK05560.1"/>
    <property type="match status" value="1"/>
</dbReference>
<reference evidence="13 14" key="1">
    <citation type="journal article" date="2016" name="Nat. Commun.">
        <title>Thousands of microbial genomes shed light on interconnected biogeochemical processes in an aquifer system.</title>
        <authorList>
            <person name="Anantharaman K."/>
            <person name="Brown C.T."/>
            <person name="Hug L.A."/>
            <person name="Sharon I."/>
            <person name="Castelle C.J."/>
            <person name="Probst A.J."/>
            <person name="Thomas B.C."/>
            <person name="Singh A."/>
            <person name="Wilkins M.J."/>
            <person name="Karaoz U."/>
            <person name="Brodie E.L."/>
            <person name="Williams K.H."/>
            <person name="Hubbard S.S."/>
            <person name="Banfield J.F."/>
        </authorList>
    </citation>
    <scope>NUCLEOTIDE SEQUENCE [LARGE SCALE GENOMIC DNA]</scope>
</reference>
<dbReference type="GO" id="GO:0034335">
    <property type="term" value="F:DNA negative supercoiling activity"/>
    <property type="evidence" value="ECO:0007669"/>
    <property type="project" value="UniProtKB-ARBA"/>
</dbReference>
<feature type="active site" description="O-(5'-phospho-DNA)-tyrosine intermediate" evidence="9 10">
    <location>
        <position position="129"/>
    </location>
</feature>
<evidence type="ECO:0000259" key="12">
    <source>
        <dbReference type="PROSITE" id="PS52040"/>
    </source>
</evidence>
<protein>
    <recommendedName>
        <fullName evidence="9">DNA gyrase subunit A</fullName>
        <ecNumber evidence="9">5.6.2.2</ecNumber>
    </recommendedName>
</protein>
<dbReference type="FunFam" id="2.120.10.90:FF:000005">
    <property type="entry name" value="DNA topoisomerase 4 subunit A"/>
    <property type="match status" value="1"/>
</dbReference>
<comment type="subcellular location">
    <subcellularLocation>
        <location evidence="9">Cytoplasm</location>
    </subcellularLocation>
</comment>
<comment type="caution">
    <text evidence="13">The sequence shown here is derived from an EMBL/GenBank/DDBJ whole genome shotgun (WGS) entry which is preliminary data.</text>
</comment>
<dbReference type="SMART" id="SM00434">
    <property type="entry name" value="TOP4c"/>
    <property type="match status" value="1"/>
</dbReference>
<dbReference type="InterPro" id="IPR006691">
    <property type="entry name" value="GyrA/parC_rep"/>
</dbReference>
<dbReference type="InterPro" id="IPR013757">
    <property type="entry name" value="Topo_IIA_A_a_sf"/>
</dbReference>
<dbReference type="EMBL" id="MFEY01000007">
    <property type="protein sequence ID" value="OGE90312.1"/>
    <property type="molecule type" value="Genomic_DNA"/>
</dbReference>
<keyword evidence="3 9" id="KW-0547">Nucleotide-binding</keyword>